<dbReference type="Proteomes" id="UP000027443">
    <property type="component" value="Unassembled WGS sequence"/>
</dbReference>
<dbReference type="EMBL" id="JHDU01000004">
    <property type="protein sequence ID" value="KDR64248.1"/>
    <property type="molecule type" value="Genomic_DNA"/>
</dbReference>
<reference evidence="2 3" key="1">
    <citation type="submission" date="2014-03" db="EMBL/GenBank/DDBJ databases">
        <title>Genome Sequence of Streptomyces wadayamensis A23 strain, an endophytic actinobacteria from Citrus reticulata.</title>
        <authorList>
            <person name="de Oliveira L.G."/>
            <person name="Tormet G.D."/>
            <person name="Marcon J."/>
            <person name="Samborsky M."/>
            <person name="Araujo W.L."/>
            <person name="de Azevedo J.L."/>
        </authorList>
    </citation>
    <scope>NUCLEOTIDE SEQUENCE [LARGE SCALE GENOMIC DNA]</scope>
    <source>
        <strain evidence="2 3">A23</strain>
    </source>
</reference>
<protein>
    <submittedName>
        <fullName evidence="2">Uncharacterized protein</fullName>
    </submittedName>
</protein>
<organism evidence="2 3">
    <name type="scientific">Streptomyces wadayamensis</name>
    <dbReference type="NCBI Taxonomy" id="141454"/>
    <lineage>
        <taxon>Bacteria</taxon>
        <taxon>Bacillati</taxon>
        <taxon>Actinomycetota</taxon>
        <taxon>Actinomycetes</taxon>
        <taxon>Kitasatosporales</taxon>
        <taxon>Streptomycetaceae</taxon>
        <taxon>Streptomyces</taxon>
    </lineage>
</organism>
<evidence type="ECO:0000313" key="2">
    <source>
        <dbReference type="EMBL" id="KDR64248.1"/>
    </source>
</evidence>
<name>A0ABR4SF05_9ACTN</name>
<feature type="compositionally biased region" description="Polar residues" evidence="1">
    <location>
        <begin position="31"/>
        <end position="72"/>
    </location>
</feature>
<sequence length="72" mass="7310">MGATPTIVTPAAATGRPPGTVTRKVKAPAVPTTSDPSHTTSERSGSVSRWYNSRSSGASGTPPKASSSVLYH</sequence>
<evidence type="ECO:0000313" key="3">
    <source>
        <dbReference type="Proteomes" id="UP000027443"/>
    </source>
</evidence>
<gene>
    <name evidence="2" type="ORF">DC60_11160</name>
</gene>
<feature type="compositionally biased region" description="Low complexity" evidence="1">
    <location>
        <begin position="1"/>
        <end position="14"/>
    </location>
</feature>
<keyword evidence="3" id="KW-1185">Reference proteome</keyword>
<evidence type="ECO:0000256" key="1">
    <source>
        <dbReference type="SAM" id="MobiDB-lite"/>
    </source>
</evidence>
<comment type="caution">
    <text evidence="2">The sequence shown here is derived from an EMBL/GenBank/DDBJ whole genome shotgun (WGS) entry which is preliminary data.</text>
</comment>
<accession>A0ABR4SF05</accession>
<feature type="region of interest" description="Disordered" evidence="1">
    <location>
        <begin position="1"/>
        <end position="72"/>
    </location>
</feature>
<proteinExistence type="predicted"/>